<gene>
    <name evidence="1" type="ORF">OEA41_007990</name>
</gene>
<evidence type="ECO:0000313" key="1">
    <source>
        <dbReference type="EMBL" id="KAK3176667.1"/>
    </source>
</evidence>
<evidence type="ECO:0000313" key="2">
    <source>
        <dbReference type="Proteomes" id="UP001276659"/>
    </source>
</evidence>
<protein>
    <submittedName>
        <fullName evidence="1">Uncharacterized protein</fullName>
    </submittedName>
</protein>
<dbReference type="EMBL" id="JASNWA010000004">
    <property type="protein sequence ID" value="KAK3176667.1"/>
    <property type="molecule type" value="Genomic_DNA"/>
</dbReference>
<dbReference type="AlphaFoldDB" id="A0AAE0DNS3"/>
<name>A0AAE0DNS3_9LECA</name>
<reference evidence="1" key="1">
    <citation type="submission" date="2022-11" db="EMBL/GenBank/DDBJ databases">
        <title>Chromosomal genome sequence assembly and mating type (MAT) locus characterization of the leprose asexual lichenized fungus Lepraria neglecta (Nyl.) Erichsen.</title>
        <authorList>
            <person name="Allen J.L."/>
            <person name="Pfeffer B."/>
        </authorList>
    </citation>
    <scope>NUCLEOTIDE SEQUENCE</scope>
    <source>
        <strain evidence="1">Allen 5258</strain>
    </source>
</reference>
<keyword evidence="2" id="KW-1185">Reference proteome</keyword>
<proteinExistence type="predicted"/>
<accession>A0AAE0DNS3</accession>
<organism evidence="1 2">
    <name type="scientific">Lepraria neglecta</name>
    <dbReference type="NCBI Taxonomy" id="209136"/>
    <lineage>
        <taxon>Eukaryota</taxon>
        <taxon>Fungi</taxon>
        <taxon>Dikarya</taxon>
        <taxon>Ascomycota</taxon>
        <taxon>Pezizomycotina</taxon>
        <taxon>Lecanoromycetes</taxon>
        <taxon>OSLEUM clade</taxon>
        <taxon>Lecanoromycetidae</taxon>
        <taxon>Lecanorales</taxon>
        <taxon>Lecanorineae</taxon>
        <taxon>Stereocaulaceae</taxon>
        <taxon>Lepraria</taxon>
    </lineage>
</organism>
<sequence>MPLTPESTQSICNTMSSSPYYDKLKKDSLEADVDSLWLNILGLYFTVPKKCGVEQETRPLTGIKKRADLSIRYVKNGIPEKAIVIEDKRVEFEAQTSKRAEAVDQVTDYLKLIRTE</sequence>
<comment type="caution">
    <text evidence="1">The sequence shown here is derived from an EMBL/GenBank/DDBJ whole genome shotgun (WGS) entry which is preliminary data.</text>
</comment>
<dbReference type="Proteomes" id="UP001276659">
    <property type="component" value="Unassembled WGS sequence"/>
</dbReference>